<dbReference type="AlphaFoldDB" id="A0A5C5FT93"/>
<feature type="compositionally biased region" description="Low complexity" evidence="1">
    <location>
        <begin position="30"/>
        <end position="49"/>
    </location>
</feature>
<feature type="region of interest" description="Disordered" evidence="1">
    <location>
        <begin position="1"/>
        <end position="49"/>
    </location>
</feature>
<comment type="caution">
    <text evidence="2">The sequence shown here is derived from an EMBL/GenBank/DDBJ whole genome shotgun (WGS) entry which is preliminary data.</text>
</comment>
<dbReference type="Proteomes" id="UP000311382">
    <property type="component" value="Unassembled WGS sequence"/>
</dbReference>
<keyword evidence="3" id="KW-1185">Reference proteome</keyword>
<protein>
    <submittedName>
        <fullName evidence="2">Uncharacterized protein</fullName>
    </submittedName>
</protein>
<reference evidence="2 3" key="1">
    <citation type="submission" date="2019-03" db="EMBL/GenBank/DDBJ databases">
        <title>Rhodosporidium diobovatum UCD-FST 08-225 genome sequencing, assembly, and annotation.</title>
        <authorList>
            <person name="Fakankun I.U."/>
            <person name="Fristensky B."/>
            <person name="Levin D.B."/>
        </authorList>
    </citation>
    <scope>NUCLEOTIDE SEQUENCE [LARGE SCALE GENOMIC DNA]</scope>
    <source>
        <strain evidence="2 3">UCD-FST 08-225</strain>
    </source>
</reference>
<sequence length="200" mass="21094">MDDDEPLDESYFSSHPASATASIEPDALEPDASFSSASSTSSSPDSLADASFSTIEARALEFLGTSPPSTGPVAGFRLEDLPRPVPPTPHERDEAHAAALDFLRQSLDEADKDEWRYRTPAVFAAPSAAAPSAGAGARTDALNVGLDDAAAQPWQDRAFNPERWEVEGLEAVDAAGADAPPLEALDWSGRFDEGEAGFMT</sequence>
<organism evidence="2 3">
    <name type="scientific">Rhodotorula diobovata</name>
    <dbReference type="NCBI Taxonomy" id="5288"/>
    <lineage>
        <taxon>Eukaryota</taxon>
        <taxon>Fungi</taxon>
        <taxon>Dikarya</taxon>
        <taxon>Basidiomycota</taxon>
        <taxon>Pucciniomycotina</taxon>
        <taxon>Microbotryomycetes</taxon>
        <taxon>Sporidiobolales</taxon>
        <taxon>Sporidiobolaceae</taxon>
        <taxon>Rhodotorula</taxon>
    </lineage>
</organism>
<proteinExistence type="predicted"/>
<evidence type="ECO:0000313" key="2">
    <source>
        <dbReference type="EMBL" id="TNY19442.1"/>
    </source>
</evidence>
<feature type="compositionally biased region" description="Polar residues" evidence="1">
    <location>
        <begin position="11"/>
        <end position="21"/>
    </location>
</feature>
<evidence type="ECO:0000256" key="1">
    <source>
        <dbReference type="SAM" id="MobiDB-lite"/>
    </source>
</evidence>
<feature type="region of interest" description="Disordered" evidence="1">
    <location>
        <begin position="62"/>
        <end position="92"/>
    </location>
</feature>
<dbReference type="OrthoDB" id="2530009at2759"/>
<accession>A0A5C5FT93</accession>
<evidence type="ECO:0000313" key="3">
    <source>
        <dbReference type="Proteomes" id="UP000311382"/>
    </source>
</evidence>
<gene>
    <name evidence="2" type="ORF">DMC30DRAFT_304109</name>
</gene>
<name>A0A5C5FT93_9BASI</name>
<dbReference type="EMBL" id="SOZI01000095">
    <property type="protein sequence ID" value="TNY19442.1"/>
    <property type="molecule type" value="Genomic_DNA"/>
</dbReference>